<accession>A0AAN1UBQ8</accession>
<name>A0AAN1UBQ8_VIBVL</name>
<gene>
    <name evidence="2" type="ORF">FORC53_1267</name>
</gene>
<evidence type="ECO:0000313" key="3">
    <source>
        <dbReference type="Proteomes" id="UP000263418"/>
    </source>
</evidence>
<dbReference type="EMBL" id="CP019290">
    <property type="protein sequence ID" value="AXX59606.1"/>
    <property type="molecule type" value="Genomic_DNA"/>
</dbReference>
<keyword evidence="1" id="KW-0812">Transmembrane</keyword>
<keyword evidence="1" id="KW-1133">Transmembrane helix</keyword>
<reference evidence="2 3" key="1">
    <citation type="submission" date="2017-01" db="EMBL/GenBank/DDBJ databases">
        <title>Complete Genome Sequence of Vibrio vulnificus FORC_053.</title>
        <authorList>
            <consortium name="Food-borne Pathogen Omics Research Center"/>
            <person name="Chung H.Y."/>
            <person name="Na E.J."/>
            <person name="Song J.S."/>
            <person name="Kim H."/>
            <person name="Lee J.-H."/>
            <person name="Ryu S."/>
            <person name="Choi S.H."/>
        </authorList>
    </citation>
    <scope>NUCLEOTIDE SEQUENCE [LARGE SCALE GENOMIC DNA]</scope>
    <source>
        <strain evidence="2 3">FORC_053</strain>
    </source>
</reference>
<feature type="transmembrane region" description="Helical" evidence="1">
    <location>
        <begin position="12"/>
        <end position="33"/>
    </location>
</feature>
<sequence length="55" mass="6474">MCGWFFLFQKPIHLLGVSSVILSFQMGFLVLLVRFLRRFEFQVLSVTNALKLRLI</sequence>
<evidence type="ECO:0000256" key="1">
    <source>
        <dbReference type="SAM" id="Phobius"/>
    </source>
</evidence>
<organism evidence="2 3">
    <name type="scientific">Vibrio vulnificus</name>
    <dbReference type="NCBI Taxonomy" id="672"/>
    <lineage>
        <taxon>Bacteria</taxon>
        <taxon>Pseudomonadati</taxon>
        <taxon>Pseudomonadota</taxon>
        <taxon>Gammaproteobacteria</taxon>
        <taxon>Vibrionales</taxon>
        <taxon>Vibrionaceae</taxon>
        <taxon>Vibrio</taxon>
    </lineage>
</organism>
<dbReference type="AlphaFoldDB" id="A0AAN1UBQ8"/>
<dbReference type="Proteomes" id="UP000263418">
    <property type="component" value="Chromosome 1"/>
</dbReference>
<keyword evidence="1" id="KW-0472">Membrane</keyword>
<evidence type="ECO:0000313" key="2">
    <source>
        <dbReference type="EMBL" id="AXX59606.1"/>
    </source>
</evidence>
<protein>
    <submittedName>
        <fullName evidence="2">Uncharacterized protein</fullName>
    </submittedName>
</protein>
<proteinExistence type="predicted"/>